<feature type="compositionally biased region" description="Basic and acidic residues" evidence="1">
    <location>
        <begin position="13"/>
        <end position="33"/>
    </location>
</feature>
<comment type="caution">
    <text evidence="2">The sequence shown here is derived from an EMBL/GenBank/DDBJ whole genome shotgun (WGS) entry which is preliminary data.</text>
</comment>
<organism evidence="2 3">
    <name type="scientific">Trichoderma arundinaceum</name>
    <dbReference type="NCBI Taxonomy" id="490622"/>
    <lineage>
        <taxon>Eukaryota</taxon>
        <taxon>Fungi</taxon>
        <taxon>Dikarya</taxon>
        <taxon>Ascomycota</taxon>
        <taxon>Pezizomycotina</taxon>
        <taxon>Sordariomycetes</taxon>
        <taxon>Hypocreomycetidae</taxon>
        <taxon>Hypocreales</taxon>
        <taxon>Hypocreaceae</taxon>
        <taxon>Trichoderma</taxon>
    </lineage>
</organism>
<dbReference type="EMBL" id="PXOA01000907">
    <property type="protein sequence ID" value="RFU72268.1"/>
    <property type="molecule type" value="Genomic_DNA"/>
</dbReference>
<reference evidence="2 3" key="1">
    <citation type="journal article" date="2018" name="PLoS Pathog.">
        <title>Evolution of structural diversity of trichothecenes, a family of toxins produced by plant pathogenic and entomopathogenic fungi.</title>
        <authorList>
            <person name="Proctor R.H."/>
            <person name="McCormick S.P."/>
            <person name="Kim H.S."/>
            <person name="Cardoza R.E."/>
            <person name="Stanley A.M."/>
            <person name="Lindo L."/>
            <person name="Kelly A."/>
            <person name="Brown D.W."/>
            <person name="Lee T."/>
            <person name="Vaughan M.M."/>
            <person name="Alexander N.J."/>
            <person name="Busman M."/>
            <person name="Gutierrez S."/>
        </authorList>
    </citation>
    <scope>NUCLEOTIDE SEQUENCE [LARGE SCALE GENOMIC DNA]</scope>
    <source>
        <strain evidence="2 3">IBT 40837</strain>
    </source>
</reference>
<dbReference type="Proteomes" id="UP000266272">
    <property type="component" value="Unassembled WGS sequence"/>
</dbReference>
<evidence type="ECO:0000256" key="1">
    <source>
        <dbReference type="SAM" id="MobiDB-lite"/>
    </source>
</evidence>
<evidence type="ECO:0000313" key="2">
    <source>
        <dbReference type="EMBL" id="RFU72268.1"/>
    </source>
</evidence>
<feature type="compositionally biased region" description="Low complexity" evidence="1">
    <location>
        <begin position="369"/>
        <end position="393"/>
    </location>
</feature>
<dbReference type="AlphaFoldDB" id="A0A395N817"/>
<feature type="region of interest" description="Disordered" evidence="1">
    <location>
        <begin position="198"/>
        <end position="257"/>
    </location>
</feature>
<gene>
    <name evidence="2" type="ORF">TARUN_9988</name>
</gene>
<sequence length="446" mass="47802">MSIFSRMRKSRQQAKEHNAKLAEQEKKEVDKAPYRHVPTHAATDAIASAPPSWREADRQKIQEQNRRRSAMAASGHHMNMPGAPRVGSSLSHVSYPTDKNATPMVRLPRAYSYTGVSPYSASYSRDVAYSMPDVGSQFAAYAASAKGKEAVRRRRPLRLRAILIRRLLTSFSRRPEGSESSSGSTSSQDDLEMRLARPPVVRPSQLPTAAEMGSRRPRPGHRRPSDSSIERIAMANSAKGVARDSRPPPSMRGFGSIAPIVNAPAPILRTYTHPQVDLLSSQQRSETSLPASINTSLNTSATTLASTSAPPQSTDGNLSLEQNVAGSGKPSKERKAAKVARFTELERIESGAEALAAANPAKEPKRSIAPAAAPDGAPVPASTPASAPAPASVPAVKQSIVINVFPEEDSVPEPQPTKKSKMFSKSGGKLSKKSRWASSKAPAVTV</sequence>
<keyword evidence="3" id="KW-1185">Reference proteome</keyword>
<feature type="compositionally biased region" description="Low complexity" evidence="1">
    <location>
        <begin position="173"/>
        <end position="187"/>
    </location>
</feature>
<feature type="compositionally biased region" description="Basic residues" evidence="1">
    <location>
        <begin position="1"/>
        <end position="12"/>
    </location>
</feature>
<feature type="region of interest" description="Disordered" evidence="1">
    <location>
        <begin position="406"/>
        <end position="446"/>
    </location>
</feature>
<evidence type="ECO:0000313" key="3">
    <source>
        <dbReference type="Proteomes" id="UP000266272"/>
    </source>
</evidence>
<protein>
    <submittedName>
        <fullName evidence="2">Uncharacterized protein</fullName>
    </submittedName>
</protein>
<feature type="compositionally biased region" description="Low complexity" evidence="1">
    <location>
        <begin position="303"/>
        <end position="314"/>
    </location>
</feature>
<dbReference type="STRING" id="490622.A0A395N817"/>
<feature type="compositionally biased region" description="Polar residues" evidence="1">
    <location>
        <begin position="315"/>
        <end position="325"/>
    </location>
</feature>
<feature type="region of interest" description="Disordered" evidence="1">
    <location>
        <begin position="355"/>
        <end position="393"/>
    </location>
</feature>
<accession>A0A395N817</accession>
<proteinExistence type="predicted"/>
<feature type="compositionally biased region" description="Basic and acidic residues" evidence="1">
    <location>
        <begin position="54"/>
        <end position="66"/>
    </location>
</feature>
<feature type="region of interest" description="Disordered" evidence="1">
    <location>
        <begin position="1"/>
        <end position="81"/>
    </location>
</feature>
<feature type="region of interest" description="Disordered" evidence="1">
    <location>
        <begin position="173"/>
        <end position="192"/>
    </location>
</feature>
<dbReference type="OrthoDB" id="5225441at2759"/>
<name>A0A395N817_TRIAR</name>
<feature type="region of interest" description="Disordered" evidence="1">
    <location>
        <begin position="303"/>
        <end position="336"/>
    </location>
</feature>